<feature type="domain" description="Response regulatory" evidence="7">
    <location>
        <begin position="17"/>
        <end position="133"/>
    </location>
</feature>
<dbReference type="PROSITE" id="PS50110">
    <property type="entry name" value="RESPONSE_REGULATORY"/>
    <property type="match status" value="1"/>
</dbReference>
<dbReference type="Pfam" id="PF00196">
    <property type="entry name" value="GerE"/>
    <property type="match status" value="1"/>
</dbReference>
<keyword evidence="2" id="KW-0805">Transcription regulation</keyword>
<feature type="modified residue" description="4-aspartylphosphate" evidence="5">
    <location>
        <position position="68"/>
    </location>
</feature>
<proteinExistence type="predicted"/>
<reference evidence="8 9" key="1">
    <citation type="submission" date="2020-08" db="EMBL/GenBank/DDBJ databases">
        <title>The Agave Microbiome: Exploring the role of microbial communities in plant adaptations to desert environments.</title>
        <authorList>
            <person name="Partida-Martinez L.P."/>
        </authorList>
    </citation>
    <scope>NUCLEOTIDE SEQUENCE [LARGE SCALE GENOMIC DNA]</scope>
    <source>
        <strain evidence="8 9">RAS26</strain>
    </source>
</reference>
<dbReference type="InterPro" id="IPR011006">
    <property type="entry name" value="CheY-like_superfamily"/>
</dbReference>
<dbReference type="GO" id="GO:0006355">
    <property type="term" value="P:regulation of DNA-templated transcription"/>
    <property type="evidence" value="ECO:0007669"/>
    <property type="project" value="InterPro"/>
</dbReference>
<dbReference type="SUPFAM" id="SSF46894">
    <property type="entry name" value="C-terminal effector domain of the bipartite response regulators"/>
    <property type="match status" value="1"/>
</dbReference>
<dbReference type="CDD" id="cd06170">
    <property type="entry name" value="LuxR_C_like"/>
    <property type="match status" value="1"/>
</dbReference>
<dbReference type="PRINTS" id="PR00038">
    <property type="entry name" value="HTHLUXR"/>
</dbReference>
<evidence type="ECO:0000256" key="4">
    <source>
        <dbReference type="ARBA" id="ARBA00023163"/>
    </source>
</evidence>
<dbReference type="PROSITE" id="PS00622">
    <property type="entry name" value="HTH_LUXR_1"/>
    <property type="match status" value="1"/>
</dbReference>
<dbReference type="SMART" id="SM00448">
    <property type="entry name" value="REC"/>
    <property type="match status" value="1"/>
</dbReference>
<dbReference type="CDD" id="cd17535">
    <property type="entry name" value="REC_NarL-like"/>
    <property type="match status" value="1"/>
</dbReference>
<dbReference type="Pfam" id="PF00072">
    <property type="entry name" value="Response_reg"/>
    <property type="match status" value="1"/>
</dbReference>
<organism evidence="8 9">
    <name type="scientific">Cellulomonas cellasea</name>
    <dbReference type="NCBI Taxonomy" id="43670"/>
    <lineage>
        <taxon>Bacteria</taxon>
        <taxon>Bacillati</taxon>
        <taxon>Actinomycetota</taxon>
        <taxon>Actinomycetes</taxon>
        <taxon>Micrococcales</taxon>
        <taxon>Cellulomonadaceae</taxon>
        <taxon>Cellulomonas</taxon>
    </lineage>
</organism>
<dbReference type="PANTHER" id="PTHR43214">
    <property type="entry name" value="TWO-COMPONENT RESPONSE REGULATOR"/>
    <property type="match status" value="1"/>
</dbReference>
<dbReference type="InterPro" id="IPR058245">
    <property type="entry name" value="NreC/VraR/RcsB-like_REC"/>
</dbReference>
<keyword evidence="3 8" id="KW-0238">DNA-binding</keyword>
<keyword evidence="1 5" id="KW-0597">Phosphoprotein</keyword>
<dbReference type="InterPro" id="IPR000792">
    <property type="entry name" value="Tscrpt_reg_LuxR_C"/>
</dbReference>
<sequence>MSDARTDGTPTASGRTRVLLADDQALLRMGFRLVLEAEDDLEVVGEAGDGLEAVQLTAQLRPDVVLMDVRMPGLNGIEATERVVASGSPTRVLILTTFDLDEYAFAALRAGASGFMLKDARPAELVSAIRAVATGDAVVSPRVTRRMLEMFSDALPTAGQHVPAPHPAHALLAQLTAREAEVLGAVAEGLSNNEIALRLYLSEATVKTHVGRILAKLGVRDRVQAVVLAYETGLVGR</sequence>
<evidence type="ECO:0000259" key="7">
    <source>
        <dbReference type="PROSITE" id="PS50110"/>
    </source>
</evidence>
<evidence type="ECO:0000259" key="6">
    <source>
        <dbReference type="PROSITE" id="PS50043"/>
    </source>
</evidence>
<dbReference type="GO" id="GO:0003677">
    <property type="term" value="F:DNA binding"/>
    <property type="evidence" value="ECO:0007669"/>
    <property type="project" value="UniProtKB-KW"/>
</dbReference>
<dbReference type="SMART" id="SM00421">
    <property type="entry name" value="HTH_LUXR"/>
    <property type="match status" value="1"/>
</dbReference>
<dbReference type="SUPFAM" id="SSF52172">
    <property type="entry name" value="CheY-like"/>
    <property type="match status" value="1"/>
</dbReference>
<evidence type="ECO:0000313" key="9">
    <source>
        <dbReference type="Proteomes" id="UP000518206"/>
    </source>
</evidence>
<dbReference type="PANTHER" id="PTHR43214:SF24">
    <property type="entry name" value="TRANSCRIPTIONAL REGULATORY PROTEIN NARL-RELATED"/>
    <property type="match status" value="1"/>
</dbReference>
<dbReference type="EMBL" id="JACHVX010000004">
    <property type="protein sequence ID" value="MBB2923932.1"/>
    <property type="molecule type" value="Genomic_DNA"/>
</dbReference>
<protein>
    <submittedName>
        <fullName evidence="8">DNA-binding NarL/FixJ family response regulator</fullName>
    </submittedName>
</protein>
<accession>A0A7W4YCQ9</accession>
<evidence type="ECO:0000256" key="2">
    <source>
        <dbReference type="ARBA" id="ARBA00023015"/>
    </source>
</evidence>
<comment type="caution">
    <text evidence="8">The sequence shown here is derived from an EMBL/GenBank/DDBJ whole genome shotgun (WGS) entry which is preliminary data.</text>
</comment>
<dbReference type="InterPro" id="IPR001789">
    <property type="entry name" value="Sig_transdc_resp-reg_receiver"/>
</dbReference>
<dbReference type="InterPro" id="IPR016032">
    <property type="entry name" value="Sig_transdc_resp-reg_C-effctor"/>
</dbReference>
<evidence type="ECO:0000256" key="3">
    <source>
        <dbReference type="ARBA" id="ARBA00023125"/>
    </source>
</evidence>
<gene>
    <name evidence="8" type="ORF">FHR80_002860</name>
</gene>
<keyword evidence="4" id="KW-0804">Transcription</keyword>
<dbReference type="InterPro" id="IPR039420">
    <property type="entry name" value="WalR-like"/>
</dbReference>
<feature type="domain" description="HTH luxR-type" evidence="6">
    <location>
        <begin position="168"/>
        <end position="233"/>
    </location>
</feature>
<evidence type="ECO:0000256" key="5">
    <source>
        <dbReference type="PROSITE-ProRule" id="PRU00169"/>
    </source>
</evidence>
<name>A0A7W4YCQ9_9CELL</name>
<evidence type="ECO:0000256" key="1">
    <source>
        <dbReference type="ARBA" id="ARBA00022553"/>
    </source>
</evidence>
<reference evidence="8 9" key="2">
    <citation type="submission" date="2020-08" db="EMBL/GenBank/DDBJ databases">
        <authorList>
            <person name="Partida-Martinez L."/>
            <person name="Huntemann M."/>
            <person name="Clum A."/>
            <person name="Wang J."/>
            <person name="Palaniappan K."/>
            <person name="Ritter S."/>
            <person name="Chen I.-M."/>
            <person name="Stamatis D."/>
            <person name="Reddy T."/>
            <person name="O'Malley R."/>
            <person name="Daum C."/>
            <person name="Shapiro N."/>
            <person name="Ivanova N."/>
            <person name="Kyrpides N."/>
            <person name="Woyke T."/>
        </authorList>
    </citation>
    <scope>NUCLEOTIDE SEQUENCE [LARGE SCALE GENOMIC DNA]</scope>
    <source>
        <strain evidence="8 9">RAS26</strain>
    </source>
</reference>
<dbReference type="Proteomes" id="UP000518206">
    <property type="component" value="Unassembled WGS sequence"/>
</dbReference>
<dbReference type="GO" id="GO:0000160">
    <property type="term" value="P:phosphorelay signal transduction system"/>
    <property type="evidence" value="ECO:0007669"/>
    <property type="project" value="InterPro"/>
</dbReference>
<evidence type="ECO:0000313" key="8">
    <source>
        <dbReference type="EMBL" id="MBB2923932.1"/>
    </source>
</evidence>
<dbReference type="AlphaFoldDB" id="A0A7W4YCQ9"/>
<dbReference type="PROSITE" id="PS50043">
    <property type="entry name" value="HTH_LUXR_2"/>
    <property type="match status" value="1"/>
</dbReference>
<dbReference type="Gene3D" id="3.40.50.2300">
    <property type="match status" value="1"/>
</dbReference>